<organism evidence="2 3">
    <name type="scientific">Streptococcus pseudoporcinus</name>
    <dbReference type="NCBI Taxonomy" id="361101"/>
    <lineage>
        <taxon>Bacteria</taxon>
        <taxon>Bacillati</taxon>
        <taxon>Bacillota</taxon>
        <taxon>Bacilli</taxon>
        <taxon>Lactobacillales</taxon>
        <taxon>Streptococcaceae</taxon>
        <taxon>Streptococcus</taxon>
    </lineage>
</organism>
<dbReference type="InterPro" id="IPR010359">
    <property type="entry name" value="IrrE_HExxH"/>
</dbReference>
<name>A0A4U9XNS0_9STRE</name>
<sequence length="115" mass="14087">MTVINYFDGRETGNNGFYNQPFDAVFINAYLDEIDKKKVLYHELEHVGQHLENYDLFKEKLEIQADRRMIRKLLIEHLRDLDDYKMFNLSRFMEIYRFKTLSEEQIIIEEFKKII</sequence>
<evidence type="ECO:0000259" key="1">
    <source>
        <dbReference type="Pfam" id="PF06114"/>
    </source>
</evidence>
<dbReference type="Proteomes" id="UP000304914">
    <property type="component" value="Chromosome"/>
</dbReference>
<proteinExistence type="predicted"/>
<reference evidence="2 3" key="1">
    <citation type="submission" date="2019-05" db="EMBL/GenBank/DDBJ databases">
        <authorList>
            <consortium name="Pathogen Informatics"/>
        </authorList>
    </citation>
    <scope>NUCLEOTIDE SEQUENCE [LARGE SCALE GENOMIC DNA]</scope>
    <source>
        <strain evidence="2 3">NCTC5385</strain>
    </source>
</reference>
<protein>
    <submittedName>
        <fullName evidence="2">Phage protein</fullName>
    </submittedName>
</protein>
<evidence type="ECO:0000313" key="2">
    <source>
        <dbReference type="EMBL" id="VTS14726.1"/>
    </source>
</evidence>
<dbReference type="AlphaFoldDB" id="A0A4U9XNS0"/>
<gene>
    <name evidence="2" type="ORF">NCTC5385_00419</name>
</gene>
<dbReference type="RefSeq" id="WP_138068046.1">
    <property type="nucleotide sequence ID" value="NZ_LR594035.1"/>
</dbReference>
<feature type="domain" description="IrrE N-terminal-like" evidence="1">
    <location>
        <begin position="12"/>
        <end position="67"/>
    </location>
</feature>
<accession>A0A4U9XNS0</accession>
<evidence type="ECO:0000313" key="3">
    <source>
        <dbReference type="Proteomes" id="UP000304914"/>
    </source>
</evidence>
<dbReference type="EMBL" id="LR594035">
    <property type="protein sequence ID" value="VTS14726.1"/>
    <property type="molecule type" value="Genomic_DNA"/>
</dbReference>
<dbReference type="Pfam" id="PF06114">
    <property type="entry name" value="Peptidase_M78"/>
    <property type="match status" value="1"/>
</dbReference>